<accession>A0ACB9TDI7</accession>
<keyword evidence="1" id="KW-0675">Receptor</keyword>
<dbReference type="EMBL" id="CM043017">
    <property type="protein sequence ID" value="KAI4464838.1"/>
    <property type="molecule type" value="Genomic_DNA"/>
</dbReference>
<name>A0ACB9TDI7_HOLOL</name>
<gene>
    <name evidence="1" type="ORF">MML48_3g00020299</name>
</gene>
<reference evidence="1" key="1">
    <citation type="submission" date="2022-04" db="EMBL/GenBank/DDBJ databases">
        <title>Chromosome-scale genome assembly of Holotrichia oblita Faldermann.</title>
        <authorList>
            <person name="Rongchong L."/>
        </authorList>
    </citation>
    <scope>NUCLEOTIDE SEQUENCE</scope>
    <source>
        <strain evidence="1">81SQS9</strain>
    </source>
</reference>
<evidence type="ECO:0000313" key="2">
    <source>
        <dbReference type="Proteomes" id="UP001056778"/>
    </source>
</evidence>
<protein>
    <submittedName>
        <fullName evidence="1">Odorant receptor</fullName>
    </submittedName>
</protein>
<keyword evidence="2" id="KW-1185">Reference proteome</keyword>
<proteinExistence type="predicted"/>
<comment type="caution">
    <text evidence="1">The sequence shown here is derived from an EMBL/GenBank/DDBJ whole genome shotgun (WGS) entry which is preliminary data.</text>
</comment>
<organism evidence="1 2">
    <name type="scientific">Holotrichia oblita</name>
    <name type="common">Chafer beetle</name>
    <dbReference type="NCBI Taxonomy" id="644536"/>
    <lineage>
        <taxon>Eukaryota</taxon>
        <taxon>Metazoa</taxon>
        <taxon>Ecdysozoa</taxon>
        <taxon>Arthropoda</taxon>
        <taxon>Hexapoda</taxon>
        <taxon>Insecta</taxon>
        <taxon>Pterygota</taxon>
        <taxon>Neoptera</taxon>
        <taxon>Endopterygota</taxon>
        <taxon>Coleoptera</taxon>
        <taxon>Polyphaga</taxon>
        <taxon>Scarabaeiformia</taxon>
        <taxon>Scarabaeidae</taxon>
        <taxon>Melolonthinae</taxon>
        <taxon>Holotrichia</taxon>
    </lineage>
</organism>
<dbReference type="Proteomes" id="UP001056778">
    <property type="component" value="Chromosome 3"/>
</dbReference>
<evidence type="ECO:0000313" key="1">
    <source>
        <dbReference type="EMBL" id="KAI4464838.1"/>
    </source>
</evidence>
<sequence>MKVHRLSDAFDIQRNMMSVMGYWHTETLTYFYIIRSALTTSIFLISYIGMIMQFIHVIGDFQKLSEILYMMTSYTSYFCKLLGYLYSRQTFLSMLRHLKNPIFQDYSIELEHHLTKILRLSILITKLYRVSCAIVVILFCVYPIFDNAILPTPVPFDTGRYTFIMYIIESLALLIAAWNNFCLDTLSVCLMGLAIGQFDILKEKFVNFKQIATKTSLENKRFNIESELWKLESNTDNIIKHTLTNCIIHHNALIRFVNQIETIFSFGLLAQLLGSIIVICNTGFFLLLVSPASLQFGMLFSYFITMMAQLMLYCWYGNEIMLKSTEIGESCYLSDWYTCNLSVGKSIFIVMERSRRPLVISALKFSILSLTAFTSVCYRPFVILSIWFNWILSDNTMVLFIFCITSTFDR</sequence>